<organism evidence="1 2">
    <name type="scientific">Staurois parvus</name>
    <dbReference type="NCBI Taxonomy" id="386267"/>
    <lineage>
        <taxon>Eukaryota</taxon>
        <taxon>Metazoa</taxon>
        <taxon>Chordata</taxon>
        <taxon>Craniata</taxon>
        <taxon>Vertebrata</taxon>
        <taxon>Euteleostomi</taxon>
        <taxon>Amphibia</taxon>
        <taxon>Batrachia</taxon>
        <taxon>Anura</taxon>
        <taxon>Neobatrachia</taxon>
        <taxon>Ranoidea</taxon>
        <taxon>Ranidae</taxon>
        <taxon>Staurois</taxon>
    </lineage>
</organism>
<evidence type="ECO:0000313" key="1">
    <source>
        <dbReference type="EMBL" id="CAI9617765.1"/>
    </source>
</evidence>
<comment type="caution">
    <text evidence="1">The sequence shown here is derived from an EMBL/GenBank/DDBJ whole genome shotgun (WGS) entry which is preliminary data.</text>
</comment>
<protein>
    <submittedName>
        <fullName evidence="1">Uncharacterized protein</fullName>
    </submittedName>
</protein>
<gene>
    <name evidence="1" type="ORF">SPARVUS_LOCUS15592618</name>
</gene>
<evidence type="ECO:0000313" key="2">
    <source>
        <dbReference type="Proteomes" id="UP001162483"/>
    </source>
</evidence>
<keyword evidence="2" id="KW-1185">Reference proteome</keyword>
<dbReference type="Proteomes" id="UP001162483">
    <property type="component" value="Unassembled WGS sequence"/>
</dbReference>
<dbReference type="EMBL" id="CATNWA010020318">
    <property type="protein sequence ID" value="CAI9617765.1"/>
    <property type="molecule type" value="Genomic_DNA"/>
</dbReference>
<name>A0ABN9H7V2_9NEOB</name>
<reference evidence="1" key="1">
    <citation type="submission" date="2023-05" db="EMBL/GenBank/DDBJ databases">
        <authorList>
            <person name="Stuckert A."/>
        </authorList>
    </citation>
    <scope>NUCLEOTIDE SEQUENCE</scope>
</reference>
<proteinExistence type="predicted"/>
<sequence>MNICGCCLVDTACRGGL</sequence>
<accession>A0ABN9H7V2</accession>